<dbReference type="Pfam" id="PF01312">
    <property type="entry name" value="Bac_export_2"/>
    <property type="match status" value="1"/>
</dbReference>
<protein>
    <submittedName>
        <fullName evidence="3">EscU/YscU/HrcU family type III secretion system export apparatus switch protein</fullName>
    </submittedName>
</protein>
<dbReference type="PANTHER" id="PTHR30531">
    <property type="entry name" value="FLAGELLAR BIOSYNTHETIC PROTEIN FLHB"/>
    <property type="match status" value="1"/>
</dbReference>
<dbReference type="RefSeq" id="WP_406854803.1">
    <property type="nucleotide sequence ID" value="NZ_CP157484.1"/>
</dbReference>
<feature type="transmembrane region" description="Helical" evidence="2">
    <location>
        <begin position="32"/>
        <end position="52"/>
    </location>
</feature>
<evidence type="ECO:0000256" key="1">
    <source>
        <dbReference type="ARBA" id="ARBA00010690"/>
    </source>
</evidence>
<proteinExistence type="inferred from homology"/>
<feature type="transmembrane region" description="Helical" evidence="2">
    <location>
        <begin position="85"/>
        <end position="106"/>
    </location>
</feature>
<dbReference type="EMBL" id="CP157484">
    <property type="protein sequence ID" value="XBO37977.1"/>
    <property type="molecule type" value="Genomic_DNA"/>
</dbReference>
<dbReference type="PANTHER" id="PTHR30531:SF12">
    <property type="entry name" value="FLAGELLAR BIOSYNTHETIC PROTEIN FLHB"/>
    <property type="match status" value="1"/>
</dbReference>
<comment type="similarity">
    <text evidence="1">Belongs to the type III secretion exporter family.</text>
</comment>
<name>A0AAU7JCN9_9HYPH</name>
<dbReference type="AlphaFoldDB" id="A0AAU7JCN9"/>
<dbReference type="InterPro" id="IPR006135">
    <property type="entry name" value="T3SS_substrate_exporter"/>
</dbReference>
<dbReference type="GO" id="GO:0005886">
    <property type="term" value="C:plasma membrane"/>
    <property type="evidence" value="ECO:0007669"/>
    <property type="project" value="TreeGrafter"/>
</dbReference>
<evidence type="ECO:0000313" key="3">
    <source>
        <dbReference type="EMBL" id="XBO37977.1"/>
    </source>
</evidence>
<keyword evidence="2" id="KW-1133">Transmembrane helix</keyword>
<organism evidence="3">
    <name type="scientific">Alsobacter sp. KACC 23698</name>
    <dbReference type="NCBI Taxonomy" id="3149229"/>
    <lineage>
        <taxon>Bacteria</taxon>
        <taxon>Pseudomonadati</taxon>
        <taxon>Pseudomonadota</taxon>
        <taxon>Alphaproteobacteria</taxon>
        <taxon>Hyphomicrobiales</taxon>
        <taxon>Alsobacteraceae</taxon>
        <taxon>Alsobacter</taxon>
    </lineage>
</organism>
<keyword evidence="2" id="KW-0812">Transmembrane</keyword>
<accession>A0AAU7JCN9</accession>
<feature type="transmembrane region" description="Helical" evidence="2">
    <location>
        <begin position="190"/>
        <end position="214"/>
    </location>
</feature>
<dbReference type="InterPro" id="IPR029025">
    <property type="entry name" value="T3SS_substrate_exporter_C"/>
</dbReference>
<dbReference type="Gene3D" id="3.40.1690.10">
    <property type="entry name" value="secretion proteins EscU"/>
    <property type="match status" value="1"/>
</dbReference>
<keyword evidence="2" id="KW-0472">Membrane</keyword>
<feature type="transmembrane region" description="Helical" evidence="2">
    <location>
        <begin position="143"/>
        <end position="165"/>
    </location>
</feature>
<dbReference type="GO" id="GO:0009306">
    <property type="term" value="P:protein secretion"/>
    <property type="evidence" value="ECO:0007669"/>
    <property type="project" value="InterPro"/>
</dbReference>
<reference evidence="3" key="1">
    <citation type="submission" date="2024-05" db="EMBL/GenBank/DDBJ databases">
        <authorList>
            <person name="Kim S."/>
            <person name="Heo J."/>
            <person name="Choi H."/>
            <person name="Choi Y."/>
            <person name="Kwon S.-W."/>
            <person name="Kim Y."/>
        </authorList>
    </citation>
    <scope>NUCLEOTIDE SEQUENCE</scope>
    <source>
        <strain evidence="3">KACC 23698</strain>
    </source>
</reference>
<sequence>MAGETEEKDLPASARKLEDARKKGQIATSGDFVAMAAMLAGLFFLLSQWQGYLKRILVWFDYAAMGVRNPRALLAGAMPRMGLDMLLSLAPLLIIVAGAGALANIAHKRGMVFSADPVLPKLERISITAGFGRLFSARSAVEFGVALLRCGVWFLASGLAVWAVLPTVFNAAACGGPCIVQVGYDLFKTMLVIAVLILVIAATLDLPVQVAFFLKDMRMSHTELKQEMKQMQGAPEVRSRRREAQQEAARGVGSLGQANIVVVSAAYAVALWYDKDEQPVPLVLAKGRGPNADRIVEAAGRLGVHVEPSPDLAVALFESAGVGAMVPQRCFDAVAELLLRTNTLRL</sequence>
<dbReference type="PRINTS" id="PR00950">
    <property type="entry name" value="TYPE3IMSPROT"/>
</dbReference>
<evidence type="ECO:0000256" key="2">
    <source>
        <dbReference type="SAM" id="Phobius"/>
    </source>
</evidence>
<gene>
    <name evidence="3" type="ORF">ABEG18_19990</name>
</gene>
<dbReference type="SUPFAM" id="SSF160544">
    <property type="entry name" value="EscU C-terminal domain-like"/>
    <property type="match status" value="1"/>
</dbReference>